<dbReference type="SUPFAM" id="SSF52833">
    <property type="entry name" value="Thioredoxin-like"/>
    <property type="match status" value="1"/>
</dbReference>
<dbReference type="PROSITE" id="PS51352">
    <property type="entry name" value="THIOREDOXIN_2"/>
    <property type="match status" value="1"/>
</dbReference>
<evidence type="ECO:0000256" key="1">
    <source>
        <dbReference type="ARBA" id="ARBA00004418"/>
    </source>
</evidence>
<dbReference type="InterPro" id="IPR023205">
    <property type="entry name" value="DsbA/DsbL"/>
</dbReference>
<keyword evidence="12" id="KW-1185">Reference proteome</keyword>
<feature type="signal peptide" evidence="9">
    <location>
        <begin position="1"/>
        <end position="19"/>
    </location>
</feature>
<evidence type="ECO:0000256" key="7">
    <source>
        <dbReference type="PIRNR" id="PIRNR001488"/>
    </source>
</evidence>
<dbReference type="InterPro" id="IPR017937">
    <property type="entry name" value="Thioredoxin_CS"/>
</dbReference>
<dbReference type="GO" id="GO:0015036">
    <property type="term" value="F:disulfide oxidoreductase activity"/>
    <property type="evidence" value="ECO:0007669"/>
    <property type="project" value="UniProtKB-ARBA"/>
</dbReference>
<dbReference type="AlphaFoldDB" id="A0A7T3ESX5"/>
<evidence type="ECO:0000256" key="4">
    <source>
        <dbReference type="ARBA" id="ARBA00022764"/>
    </source>
</evidence>
<dbReference type="GeneID" id="84021633"/>
<evidence type="ECO:0000256" key="5">
    <source>
        <dbReference type="ARBA" id="ARBA00023157"/>
    </source>
</evidence>
<dbReference type="GO" id="GO:0042597">
    <property type="term" value="C:periplasmic space"/>
    <property type="evidence" value="ECO:0007669"/>
    <property type="project" value="UniProtKB-SubCell"/>
</dbReference>
<organism evidence="11 12">
    <name type="scientific">Neisseria cinerea</name>
    <dbReference type="NCBI Taxonomy" id="483"/>
    <lineage>
        <taxon>Bacteria</taxon>
        <taxon>Pseudomonadati</taxon>
        <taxon>Pseudomonadota</taxon>
        <taxon>Betaproteobacteria</taxon>
        <taxon>Neisseriales</taxon>
        <taxon>Neisseriaceae</taxon>
        <taxon>Neisseria</taxon>
    </lineage>
</organism>
<dbReference type="PANTHER" id="PTHR35891">
    <property type="entry name" value="THIOL:DISULFIDE INTERCHANGE PROTEIN DSBA"/>
    <property type="match status" value="1"/>
</dbReference>
<feature type="chain" id="PRO_5032952327" description="Thiol:disulfide interchange protein" evidence="9">
    <location>
        <begin position="20"/>
        <end position="214"/>
    </location>
</feature>
<feature type="domain" description="Thioredoxin" evidence="10">
    <location>
        <begin position="8"/>
        <end position="206"/>
    </location>
</feature>
<protein>
    <recommendedName>
        <fullName evidence="7">Thiol:disulfide interchange protein</fullName>
    </recommendedName>
</protein>
<dbReference type="Pfam" id="PF01323">
    <property type="entry name" value="DSBA"/>
    <property type="match status" value="1"/>
</dbReference>
<dbReference type="InterPro" id="IPR050824">
    <property type="entry name" value="Thiol_disulfide_DsbA"/>
</dbReference>
<dbReference type="PANTHER" id="PTHR35891:SF3">
    <property type="entry name" value="THIOL:DISULFIDE INTERCHANGE PROTEIN DSBL"/>
    <property type="match status" value="1"/>
</dbReference>
<evidence type="ECO:0000313" key="11">
    <source>
        <dbReference type="EMBL" id="QPT38367.1"/>
    </source>
</evidence>
<evidence type="ECO:0000313" key="12">
    <source>
        <dbReference type="Proteomes" id="UP000594865"/>
    </source>
</evidence>
<keyword evidence="3 9" id="KW-0732">Signal</keyword>
<evidence type="ECO:0000256" key="6">
    <source>
        <dbReference type="ARBA" id="ARBA00023284"/>
    </source>
</evidence>
<reference evidence="11 12" key="1">
    <citation type="submission" date="2020-12" db="EMBL/GenBank/DDBJ databases">
        <title>FDA dAtabase for Regulatory Grade micrObial Sequences (FDA-ARGOS): Supporting development and validation of Infectious Disease Dx tests.</title>
        <authorList>
            <person name="Sproer C."/>
            <person name="Gronow S."/>
            <person name="Severitt S."/>
            <person name="Schroder I."/>
            <person name="Tallon L."/>
            <person name="Sadzewicz L."/>
            <person name="Zhao X."/>
            <person name="Boylan J."/>
            <person name="Ott S."/>
            <person name="Bowen H."/>
            <person name="Vavikolanu K."/>
            <person name="Mehta A."/>
            <person name="Aluvathingal J."/>
            <person name="Nadendla S."/>
            <person name="Lowell S."/>
            <person name="Myers T."/>
            <person name="Yan Y."/>
            <person name="Sichtig H."/>
        </authorList>
    </citation>
    <scope>NUCLEOTIDE SEQUENCE [LARGE SCALE GENOMIC DNA]</scope>
    <source>
        <strain evidence="11 12">FDAARGOS_871</strain>
    </source>
</reference>
<sequence>MRIKHLLPLLLSVVLSAQASALTEGEDYTVLNKPIPQEKSDKIEILEFFGYFCVHCHHFDPLLLKLGKALPSDTYLRTEHVVWQPEMLGLARMAAAVNLSGLKYQANPAVFKAVYEQKVHLEDRAAAGKWALSQKGFDGKKLMRVYDSPEAAAAALKMQKLTEQYGIDSTPTVIVGGKYRVIFNNGFDGGIHTIKELVDKVRIERKPSNRSTQK</sequence>
<comment type="similarity">
    <text evidence="2">Belongs to the thioredoxin family. DsbA subfamily.</text>
</comment>
<feature type="disulfide bond" description="Redox-active" evidence="8">
    <location>
        <begin position="53"/>
        <end position="56"/>
    </location>
</feature>
<dbReference type="PIRSF" id="PIRSF001488">
    <property type="entry name" value="Tdi_protein"/>
    <property type="match status" value="1"/>
</dbReference>
<evidence type="ECO:0000259" key="10">
    <source>
        <dbReference type="PROSITE" id="PS51352"/>
    </source>
</evidence>
<keyword evidence="5 7" id="KW-1015">Disulfide bond</keyword>
<dbReference type="EMBL" id="CP065726">
    <property type="protein sequence ID" value="QPT38367.1"/>
    <property type="molecule type" value="Genomic_DNA"/>
</dbReference>
<gene>
    <name evidence="11" type="ORF">I6G28_02100</name>
</gene>
<name>A0A7T3ESX5_NEICI</name>
<keyword evidence="6" id="KW-0676">Redox-active center</keyword>
<dbReference type="InterPro" id="IPR036249">
    <property type="entry name" value="Thioredoxin-like_sf"/>
</dbReference>
<dbReference type="InterPro" id="IPR001853">
    <property type="entry name" value="DSBA-like_thioredoxin_dom"/>
</dbReference>
<evidence type="ECO:0000256" key="9">
    <source>
        <dbReference type="SAM" id="SignalP"/>
    </source>
</evidence>
<dbReference type="InterPro" id="IPR013766">
    <property type="entry name" value="Thioredoxin_domain"/>
</dbReference>
<dbReference type="Gene3D" id="3.40.30.10">
    <property type="entry name" value="Glutaredoxin"/>
    <property type="match status" value="1"/>
</dbReference>
<comment type="subcellular location">
    <subcellularLocation>
        <location evidence="1 7">Periplasm</location>
    </subcellularLocation>
</comment>
<dbReference type="Proteomes" id="UP000594865">
    <property type="component" value="Chromosome"/>
</dbReference>
<evidence type="ECO:0000256" key="8">
    <source>
        <dbReference type="PIRSR" id="PIRSR001488-1"/>
    </source>
</evidence>
<keyword evidence="4 7" id="KW-0574">Periplasm</keyword>
<dbReference type="CDD" id="cd03019">
    <property type="entry name" value="DsbA_DsbA"/>
    <property type="match status" value="1"/>
</dbReference>
<evidence type="ECO:0000256" key="3">
    <source>
        <dbReference type="ARBA" id="ARBA00022729"/>
    </source>
</evidence>
<proteinExistence type="inferred from homology"/>
<dbReference type="RefSeq" id="WP_107860173.1">
    <property type="nucleotide sequence ID" value="NZ_CAUJPD010000003.1"/>
</dbReference>
<accession>A0A7T3ESX5</accession>
<evidence type="ECO:0000256" key="2">
    <source>
        <dbReference type="ARBA" id="ARBA00005791"/>
    </source>
</evidence>
<dbReference type="PROSITE" id="PS00194">
    <property type="entry name" value="THIOREDOXIN_1"/>
    <property type="match status" value="1"/>
</dbReference>